<reference evidence="3" key="1">
    <citation type="submission" date="2021-02" db="EMBL/GenBank/DDBJ databases">
        <authorList>
            <person name="Palmer J.M."/>
        </authorList>
    </citation>
    <scope>NUCLEOTIDE SEQUENCE</scope>
    <source>
        <strain evidence="3">SCRP734</strain>
    </source>
</reference>
<evidence type="ECO:0000313" key="3">
    <source>
        <dbReference type="EMBL" id="KAG7390169.1"/>
    </source>
</evidence>
<dbReference type="Proteomes" id="UP000694044">
    <property type="component" value="Unassembled WGS sequence"/>
</dbReference>
<dbReference type="GO" id="GO:0003729">
    <property type="term" value="F:mRNA binding"/>
    <property type="evidence" value="ECO:0007669"/>
    <property type="project" value="TreeGrafter"/>
</dbReference>
<dbReference type="GO" id="GO:0008298">
    <property type="term" value="P:intracellular mRNA localization"/>
    <property type="evidence" value="ECO:0007669"/>
    <property type="project" value="TreeGrafter"/>
</dbReference>
<dbReference type="GO" id="GO:1990904">
    <property type="term" value="C:ribonucleoprotein complex"/>
    <property type="evidence" value="ECO:0007669"/>
    <property type="project" value="TreeGrafter"/>
</dbReference>
<proteinExistence type="predicted"/>
<gene>
    <name evidence="3" type="ORF">PHYPSEUDO_008623</name>
</gene>
<dbReference type="PANTHER" id="PTHR31027:SF2">
    <property type="entry name" value="LEBERCILIN DOMAIN-CONTAINING PROTEIN"/>
    <property type="match status" value="1"/>
</dbReference>
<accession>A0A8T1WF00</accession>
<dbReference type="GO" id="GO:0005783">
    <property type="term" value="C:endoplasmic reticulum"/>
    <property type="evidence" value="ECO:0007669"/>
    <property type="project" value="TreeGrafter"/>
</dbReference>
<dbReference type="InterPro" id="IPR039604">
    <property type="entry name" value="Bfr1"/>
</dbReference>
<sequence length="510" mass="56569">MSSEEAAPIVAAPEEMEIPDVIERLPKPDKAEHDAKISVLDAAIKQLQARTAVIRAEMDALKTNRGGYGGQIQEAKAAFAALRSEKDNLIQQRNQVTARLRQTRDEKDSTVKHQRSARANLKFGSEGEFDAAISELRHKQETSSMSLNEEKRVIKEIEQLQAQKLQVSAFAGDQGVVDKQNESIKETRALQATKNEAIDAVQEKLNAQKLALDELYRLNEEENQKDQFPVLAKERKDIKEQLDDKFTTLKALRKEFKEANDKYYTNIRLVRKKKELERHKEDEARKTEYEAKLADYEKEMAKIHPYQDEMDLCDALVTFLEKTYAKELKDEDVKAAETAAAPVELDGMKPMQRKEEDFMMLGAGKKGKKARSGKKSKKAAKLVLPLAQMEAFSTVGLLPPTAVAAVSESLAAVKAKKVWFNEQTSRAKTKKPAEAAVEAGADAPAKAASPKKKSNKNKKFNASDKDAFPSLGGVVADLPSSWGPGMPAPVAFEPAVAVEFADADVVTEDE</sequence>
<feature type="compositionally biased region" description="Low complexity" evidence="2">
    <location>
        <begin position="434"/>
        <end position="448"/>
    </location>
</feature>
<feature type="region of interest" description="Disordered" evidence="2">
    <location>
        <begin position="424"/>
        <end position="470"/>
    </location>
</feature>
<protein>
    <submittedName>
        <fullName evidence="3">Uncharacterized protein</fullName>
    </submittedName>
</protein>
<dbReference type="GO" id="GO:0042175">
    <property type="term" value="C:nuclear outer membrane-endoplasmic reticulum membrane network"/>
    <property type="evidence" value="ECO:0007669"/>
    <property type="project" value="TreeGrafter"/>
</dbReference>
<dbReference type="EMBL" id="JAGDFM010000035">
    <property type="protein sequence ID" value="KAG7390169.1"/>
    <property type="molecule type" value="Genomic_DNA"/>
</dbReference>
<evidence type="ECO:0000313" key="4">
    <source>
        <dbReference type="Proteomes" id="UP000694044"/>
    </source>
</evidence>
<dbReference type="OrthoDB" id="2195113at2759"/>
<name>A0A8T1WF00_9STRA</name>
<organism evidence="3 4">
    <name type="scientific">Phytophthora pseudosyringae</name>
    <dbReference type="NCBI Taxonomy" id="221518"/>
    <lineage>
        <taxon>Eukaryota</taxon>
        <taxon>Sar</taxon>
        <taxon>Stramenopiles</taxon>
        <taxon>Oomycota</taxon>
        <taxon>Peronosporomycetes</taxon>
        <taxon>Peronosporales</taxon>
        <taxon>Peronosporaceae</taxon>
        <taxon>Phytophthora</taxon>
    </lineage>
</organism>
<dbReference type="PANTHER" id="PTHR31027">
    <property type="entry name" value="NUCLEAR SEGREGATION PROTEIN BFR1"/>
    <property type="match status" value="1"/>
</dbReference>
<feature type="coiled-coil region" evidence="1">
    <location>
        <begin position="30"/>
        <end position="106"/>
    </location>
</feature>
<evidence type="ECO:0000256" key="1">
    <source>
        <dbReference type="SAM" id="Coils"/>
    </source>
</evidence>
<dbReference type="AlphaFoldDB" id="A0A8T1WF00"/>
<feature type="coiled-coil region" evidence="1">
    <location>
        <begin position="198"/>
        <end position="299"/>
    </location>
</feature>
<keyword evidence="4" id="KW-1185">Reference proteome</keyword>
<comment type="caution">
    <text evidence="3">The sequence shown here is derived from an EMBL/GenBank/DDBJ whole genome shotgun (WGS) entry which is preliminary data.</text>
</comment>
<feature type="compositionally biased region" description="Basic residues" evidence="2">
    <location>
        <begin position="449"/>
        <end position="459"/>
    </location>
</feature>
<keyword evidence="1" id="KW-0175">Coiled coil</keyword>
<evidence type="ECO:0000256" key="2">
    <source>
        <dbReference type="SAM" id="MobiDB-lite"/>
    </source>
</evidence>